<keyword evidence="6 11" id="KW-0378">Hydrolase</keyword>
<dbReference type="PANTHER" id="PTHR11177">
    <property type="entry name" value="CHITINASE"/>
    <property type="match status" value="1"/>
</dbReference>
<keyword evidence="12" id="KW-0812">Transmembrane</keyword>
<dbReference type="AlphaFoldDB" id="A0A1D1W3I2"/>
<dbReference type="OrthoDB" id="76388at2759"/>
<keyword evidence="5" id="KW-0732">Signal</keyword>
<dbReference type="SMART" id="SM00636">
    <property type="entry name" value="Glyco_18"/>
    <property type="match status" value="1"/>
</dbReference>
<keyword evidence="12" id="KW-1133">Transmembrane helix</keyword>
<dbReference type="PANTHER" id="PTHR11177:SF317">
    <property type="entry name" value="CHITINASE 12-RELATED"/>
    <property type="match status" value="1"/>
</dbReference>
<evidence type="ECO:0000256" key="9">
    <source>
        <dbReference type="ARBA" id="ARBA00023295"/>
    </source>
</evidence>
<dbReference type="EMBL" id="BDGG01000016">
    <property type="protein sequence ID" value="GAV08067.1"/>
    <property type="molecule type" value="Genomic_DNA"/>
</dbReference>
<evidence type="ECO:0000256" key="8">
    <source>
        <dbReference type="ARBA" id="ARBA00023157"/>
    </source>
</evidence>
<dbReference type="STRING" id="947166.A0A1D1W3I2"/>
<comment type="caution">
    <text evidence="14">The sequence shown here is derived from an EMBL/GenBank/DDBJ whole genome shotgun (WGS) entry which is preliminary data.</text>
</comment>
<evidence type="ECO:0000256" key="2">
    <source>
        <dbReference type="ARBA" id="ARBA00009121"/>
    </source>
</evidence>
<organism evidence="14 15">
    <name type="scientific">Ramazzottius varieornatus</name>
    <name type="common">Water bear</name>
    <name type="synonym">Tardigrade</name>
    <dbReference type="NCBI Taxonomy" id="947166"/>
    <lineage>
        <taxon>Eukaryota</taxon>
        <taxon>Metazoa</taxon>
        <taxon>Ecdysozoa</taxon>
        <taxon>Tardigrada</taxon>
        <taxon>Eutardigrada</taxon>
        <taxon>Parachela</taxon>
        <taxon>Hypsibioidea</taxon>
        <taxon>Ramazzottiidae</taxon>
        <taxon>Ramazzottius</taxon>
    </lineage>
</organism>
<feature type="domain" description="GH18" evidence="13">
    <location>
        <begin position="39"/>
        <end position="391"/>
    </location>
</feature>
<keyword evidence="15" id="KW-1185">Reference proteome</keyword>
<proteinExistence type="inferred from homology"/>
<dbReference type="InterPro" id="IPR001579">
    <property type="entry name" value="Glyco_hydro_18_chit_AS"/>
</dbReference>
<dbReference type="FunFam" id="3.10.50.10:FF:000004">
    <property type="entry name" value="Chitinase 5"/>
    <property type="match status" value="1"/>
</dbReference>
<evidence type="ECO:0000256" key="11">
    <source>
        <dbReference type="RuleBase" id="RU000489"/>
    </source>
</evidence>
<evidence type="ECO:0000256" key="10">
    <source>
        <dbReference type="ARBA" id="ARBA00023326"/>
    </source>
</evidence>
<evidence type="ECO:0000256" key="7">
    <source>
        <dbReference type="ARBA" id="ARBA00023024"/>
    </source>
</evidence>
<keyword evidence="10" id="KW-0624">Polysaccharide degradation</keyword>
<dbReference type="Gene3D" id="3.20.20.80">
    <property type="entry name" value="Glycosidases"/>
    <property type="match status" value="1"/>
</dbReference>
<dbReference type="EC" id="3.2.1.14" evidence="3"/>
<dbReference type="PROSITE" id="PS01095">
    <property type="entry name" value="GH18_1"/>
    <property type="match status" value="1"/>
</dbReference>
<keyword evidence="8" id="KW-1015">Disulfide bond</keyword>
<evidence type="ECO:0000313" key="14">
    <source>
        <dbReference type="EMBL" id="GAV08067.1"/>
    </source>
</evidence>
<feature type="transmembrane region" description="Helical" evidence="12">
    <location>
        <begin position="12"/>
        <end position="34"/>
    </location>
</feature>
<dbReference type="InterPro" id="IPR029070">
    <property type="entry name" value="Chitinase_insertion_sf"/>
</dbReference>
<dbReference type="PROSITE" id="PS51910">
    <property type="entry name" value="GH18_2"/>
    <property type="match status" value="1"/>
</dbReference>
<dbReference type="GO" id="GO:0005576">
    <property type="term" value="C:extracellular region"/>
    <property type="evidence" value="ECO:0007669"/>
    <property type="project" value="TreeGrafter"/>
</dbReference>
<evidence type="ECO:0000259" key="13">
    <source>
        <dbReference type="PROSITE" id="PS51910"/>
    </source>
</evidence>
<keyword evidence="4" id="KW-0147">Chitin-binding</keyword>
<reference evidence="14 15" key="1">
    <citation type="journal article" date="2016" name="Nat. Commun.">
        <title>Extremotolerant tardigrade genome and improved radiotolerance of human cultured cells by tardigrade-unique protein.</title>
        <authorList>
            <person name="Hashimoto T."/>
            <person name="Horikawa D.D."/>
            <person name="Saito Y."/>
            <person name="Kuwahara H."/>
            <person name="Kozuka-Hata H."/>
            <person name="Shin-I T."/>
            <person name="Minakuchi Y."/>
            <person name="Ohishi K."/>
            <person name="Motoyama A."/>
            <person name="Aizu T."/>
            <person name="Enomoto A."/>
            <person name="Kondo K."/>
            <person name="Tanaka S."/>
            <person name="Hara Y."/>
            <person name="Koshikawa S."/>
            <person name="Sagara H."/>
            <person name="Miura T."/>
            <person name="Yokobori S."/>
            <person name="Miyagawa K."/>
            <person name="Suzuki Y."/>
            <person name="Kubo T."/>
            <person name="Oyama M."/>
            <person name="Kohara Y."/>
            <person name="Fujiyama A."/>
            <person name="Arakawa K."/>
            <person name="Katayama T."/>
            <person name="Toyoda A."/>
            <person name="Kunieda T."/>
        </authorList>
    </citation>
    <scope>NUCLEOTIDE SEQUENCE [LARGE SCALE GENOMIC DNA]</scope>
    <source>
        <strain evidence="14 15">YOKOZUNA-1</strain>
    </source>
</reference>
<keyword evidence="12" id="KW-0472">Membrane</keyword>
<evidence type="ECO:0000256" key="12">
    <source>
        <dbReference type="SAM" id="Phobius"/>
    </source>
</evidence>
<dbReference type="SUPFAM" id="SSF51445">
    <property type="entry name" value="(Trans)glycosidases"/>
    <property type="match status" value="1"/>
</dbReference>
<dbReference type="GO" id="GO:0000272">
    <property type="term" value="P:polysaccharide catabolic process"/>
    <property type="evidence" value="ECO:0007669"/>
    <property type="project" value="UniProtKB-KW"/>
</dbReference>
<comment type="catalytic activity">
    <reaction evidence="1">
        <text>Random endo-hydrolysis of N-acetyl-beta-D-glucosaminide (1-&gt;4)-beta-linkages in chitin and chitodextrins.</text>
        <dbReference type="EC" id="3.2.1.14"/>
    </reaction>
</comment>
<accession>A0A1D1W3I2</accession>
<dbReference type="InterPro" id="IPR011583">
    <property type="entry name" value="Chitinase_II/V-like_cat"/>
</dbReference>
<dbReference type="Pfam" id="PF00704">
    <property type="entry name" value="Glyco_hydro_18"/>
    <property type="match status" value="1"/>
</dbReference>
<gene>
    <name evidence="14" type="primary">RvY_17816</name>
    <name evidence="14" type="synonym">RvY_17816.1</name>
    <name evidence="14" type="ORF">RvY_17816-1</name>
</gene>
<dbReference type="Gene3D" id="3.10.50.10">
    <property type="match status" value="1"/>
</dbReference>
<dbReference type="InterPro" id="IPR050314">
    <property type="entry name" value="Glycosyl_Hydrlase_18"/>
</dbReference>
<evidence type="ECO:0000256" key="3">
    <source>
        <dbReference type="ARBA" id="ARBA00012729"/>
    </source>
</evidence>
<dbReference type="InterPro" id="IPR017853">
    <property type="entry name" value="GH"/>
</dbReference>
<dbReference type="GO" id="GO:0008061">
    <property type="term" value="F:chitin binding"/>
    <property type="evidence" value="ECO:0007669"/>
    <property type="project" value="UniProtKB-KW"/>
</dbReference>
<dbReference type="GO" id="GO:0006032">
    <property type="term" value="P:chitin catabolic process"/>
    <property type="evidence" value="ECO:0007669"/>
    <property type="project" value="UniProtKB-KW"/>
</dbReference>
<comment type="similarity">
    <text evidence="2">Belongs to the glycosyl hydrolase 18 family. Chitinase class II subfamily.</text>
</comment>
<evidence type="ECO:0000256" key="4">
    <source>
        <dbReference type="ARBA" id="ARBA00022669"/>
    </source>
</evidence>
<evidence type="ECO:0000256" key="5">
    <source>
        <dbReference type="ARBA" id="ARBA00022729"/>
    </source>
</evidence>
<dbReference type="GO" id="GO:0008843">
    <property type="term" value="F:endochitinase activity"/>
    <property type="evidence" value="ECO:0007669"/>
    <property type="project" value="UniProtKB-EC"/>
</dbReference>
<evidence type="ECO:0000256" key="6">
    <source>
        <dbReference type="ARBA" id="ARBA00022801"/>
    </source>
</evidence>
<keyword evidence="10" id="KW-0119">Carbohydrate metabolism</keyword>
<name>A0A1D1W3I2_RAMVA</name>
<keyword evidence="9 11" id="KW-0326">Glycosidase</keyword>
<evidence type="ECO:0000256" key="1">
    <source>
        <dbReference type="ARBA" id="ARBA00000822"/>
    </source>
</evidence>
<keyword evidence="7" id="KW-0146">Chitin degradation</keyword>
<dbReference type="Proteomes" id="UP000186922">
    <property type="component" value="Unassembled WGS sequence"/>
</dbReference>
<dbReference type="InterPro" id="IPR001223">
    <property type="entry name" value="Glyco_hydro18_cat"/>
</dbReference>
<dbReference type="SUPFAM" id="SSF54556">
    <property type="entry name" value="Chitinase insertion domain"/>
    <property type="match status" value="1"/>
</dbReference>
<evidence type="ECO:0000313" key="15">
    <source>
        <dbReference type="Proteomes" id="UP000186922"/>
    </source>
</evidence>
<sequence>MDCWERKQLLNVPTTVTMIFRFVVWNTLLFAVLAGNNKFRRVCYYSSWAIYRPTTGKFSPSDIDPFLCTHIIYAFGKLNEETFTLETFDPWADLDDNYGLGGYSKVTGLKLQNSRLKVLLSVGGWNAGSLGFSNMVSTKLRRKTFVDSAMKFLRKYNFDGLDINWEFPGLRGGRDSDKDNYDLFVQDFRAAIDSETLPTDKSPLLLSAAVSASEKTVETAYNPSILTKSLDFISIMSYDFHGSWDTEVQHHSPIYGRHRDPNSVAGFNMVAAVKLWLNNGCPPNKIVVGVPFYGRSFTLADARNTTPGSLAAGGGETGPFSREPGFLAYFEICSLLMDKSWTVITDVEERTPYAFNDKGQWIGYDDIDSVIKKVRYTCLVFIVPCSSLKFT</sequence>
<protein>
    <recommendedName>
        <fullName evidence="3">chitinase</fullName>
        <ecNumber evidence="3">3.2.1.14</ecNumber>
    </recommendedName>
</protein>